<dbReference type="Proteomes" id="UP000507245">
    <property type="component" value="Unassembled WGS sequence"/>
</dbReference>
<dbReference type="EMBL" id="CAEKKB010000002">
    <property type="protein sequence ID" value="CAB4301464.1"/>
    <property type="molecule type" value="Genomic_DNA"/>
</dbReference>
<evidence type="ECO:0000313" key="3">
    <source>
        <dbReference type="Proteomes" id="UP000507245"/>
    </source>
</evidence>
<dbReference type="SUPFAM" id="SSF81901">
    <property type="entry name" value="HCP-like"/>
    <property type="match status" value="1"/>
</dbReference>
<dbReference type="PANTHER" id="PTHR36792:SF15">
    <property type="entry name" value="SEL1 REPEAT-CONTAINING PROTEIN"/>
    <property type="match status" value="1"/>
</dbReference>
<protein>
    <submittedName>
        <fullName evidence="2">Uncharacterized protein</fullName>
    </submittedName>
</protein>
<dbReference type="AlphaFoldDB" id="A0A6J5WQB6"/>
<reference evidence="3" key="1">
    <citation type="journal article" date="2020" name="Genome Biol.">
        <title>Gamete binning: chromosome-level and haplotype-resolved genome assembly enabled by high-throughput single-cell sequencing of gamete genomes.</title>
        <authorList>
            <person name="Campoy J.A."/>
            <person name="Sun H."/>
            <person name="Goel M."/>
            <person name="Jiao W.-B."/>
            <person name="Folz-Donahue K."/>
            <person name="Wang N."/>
            <person name="Rubio M."/>
            <person name="Liu C."/>
            <person name="Kukat C."/>
            <person name="Ruiz D."/>
            <person name="Huettel B."/>
            <person name="Schneeberger K."/>
        </authorList>
    </citation>
    <scope>NUCLEOTIDE SEQUENCE [LARGE SCALE GENOMIC DNA]</scope>
    <source>
        <strain evidence="3">cv. Rojo Pasion</strain>
    </source>
</reference>
<feature type="compositionally biased region" description="Acidic residues" evidence="1">
    <location>
        <begin position="188"/>
        <end position="197"/>
    </location>
</feature>
<accession>A0A6J5WQB6</accession>
<dbReference type="InterPro" id="IPR011990">
    <property type="entry name" value="TPR-like_helical_dom_sf"/>
</dbReference>
<gene>
    <name evidence="2" type="ORF">ORAREDHAP_LOCUS16975</name>
</gene>
<sequence>MQTPKYHPSCTNLKVWCSFRSQKHPKPNSKPPNPLLLYRFMGKALPSATRFQEFTRVVSADKLPGRPRRTKQVSQVRISLPQAPKSESFRVDPERIKLKMESSEGQSRVPLARVVSDCVKRWFQDTLKEAKAGDSSMQVLVGQMYYSGYGVSRDAKKGQAWMNRASKSRTSVWKVSNKPPGYNASDSNSDELEEDAK</sequence>
<proteinExistence type="predicted"/>
<feature type="region of interest" description="Disordered" evidence="1">
    <location>
        <begin position="166"/>
        <end position="197"/>
    </location>
</feature>
<dbReference type="PANTHER" id="PTHR36792">
    <property type="entry name" value="EXPRESSED PROTEIN"/>
    <property type="match status" value="1"/>
</dbReference>
<keyword evidence="3" id="KW-1185">Reference proteome</keyword>
<evidence type="ECO:0000256" key="1">
    <source>
        <dbReference type="SAM" id="MobiDB-lite"/>
    </source>
</evidence>
<name>A0A6J5WQB6_PRUAR</name>
<evidence type="ECO:0000313" key="2">
    <source>
        <dbReference type="EMBL" id="CAB4301464.1"/>
    </source>
</evidence>
<dbReference type="Gene3D" id="1.25.40.10">
    <property type="entry name" value="Tetratricopeptide repeat domain"/>
    <property type="match status" value="1"/>
</dbReference>
<dbReference type="OrthoDB" id="2384430at2759"/>
<organism evidence="2 3">
    <name type="scientific">Prunus armeniaca</name>
    <name type="common">Apricot</name>
    <name type="synonym">Armeniaca vulgaris</name>
    <dbReference type="NCBI Taxonomy" id="36596"/>
    <lineage>
        <taxon>Eukaryota</taxon>
        <taxon>Viridiplantae</taxon>
        <taxon>Streptophyta</taxon>
        <taxon>Embryophyta</taxon>
        <taxon>Tracheophyta</taxon>
        <taxon>Spermatophyta</taxon>
        <taxon>Magnoliopsida</taxon>
        <taxon>eudicotyledons</taxon>
        <taxon>Gunneridae</taxon>
        <taxon>Pentapetalae</taxon>
        <taxon>rosids</taxon>
        <taxon>fabids</taxon>
        <taxon>Rosales</taxon>
        <taxon>Rosaceae</taxon>
        <taxon>Amygdaloideae</taxon>
        <taxon>Amygdaleae</taxon>
        <taxon>Prunus</taxon>
    </lineage>
</organism>